<dbReference type="Pfam" id="PF13458">
    <property type="entry name" value="Peripla_BP_6"/>
    <property type="match status" value="1"/>
</dbReference>
<gene>
    <name evidence="4" type="ORF">WMG39_17420</name>
</gene>
<accession>A0ABU8YQZ0</accession>
<keyword evidence="5" id="KW-1185">Reference proteome</keyword>
<dbReference type="InterPro" id="IPR028081">
    <property type="entry name" value="Leu-bd"/>
</dbReference>
<evidence type="ECO:0000313" key="4">
    <source>
        <dbReference type="EMBL" id="MEK0186616.1"/>
    </source>
</evidence>
<dbReference type="CDD" id="cd06268">
    <property type="entry name" value="PBP1_ABC_transporter_LIVBP-like"/>
    <property type="match status" value="1"/>
</dbReference>
<comment type="caution">
    <text evidence="4">The sequence shown here is derived from an EMBL/GenBank/DDBJ whole genome shotgun (WGS) entry which is preliminary data.</text>
</comment>
<evidence type="ECO:0000256" key="2">
    <source>
        <dbReference type="ARBA" id="ARBA00022729"/>
    </source>
</evidence>
<dbReference type="SUPFAM" id="SSF53822">
    <property type="entry name" value="Periplasmic binding protein-like I"/>
    <property type="match status" value="1"/>
</dbReference>
<feature type="non-terminal residue" evidence="4">
    <location>
        <position position="1"/>
    </location>
</feature>
<name>A0ABU8YQZ0_9CYAN</name>
<dbReference type="Gene3D" id="3.40.50.2300">
    <property type="match status" value="2"/>
</dbReference>
<evidence type="ECO:0000259" key="3">
    <source>
        <dbReference type="Pfam" id="PF13458"/>
    </source>
</evidence>
<proteinExistence type="inferred from homology"/>
<dbReference type="PANTHER" id="PTHR30483">
    <property type="entry name" value="LEUCINE-SPECIFIC-BINDING PROTEIN"/>
    <property type="match status" value="1"/>
</dbReference>
<dbReference type="InterPro" id="IPR028082">
    <property type="entry name" value="Peripla_BP_I"/>
</dbReference>
<dbReference type="RefSeq" id="WP_340541650.1">
    <property type="nucleotide sequence ID" value="NZ_JBBLXS010000236.1"/>
</dbReference>
<organism evidence="4 5">
    <name type="scientific">Microcoleus anatoxicus PTRS2</name>
    <dbReference type="NCBI Taxonomy" id="2705321"/>
    <lineage>
        <taxon>Bacteria</taxon>
        <taxon>Bacillati</taxon>
        <taxon>Cyanobacteriota</taxon>
        <taxon>Cyanophyceae</taxon>
        <taxon>Oscillatoriophycideae</taxon>
        <taxon>Oscillatoriales</taxon>
        <taxon>Microcoleaceae</taxon>
        <taxon>Microcoleus</taxon>
        <taxon>Microcoleus anatoxicus</taxon>
    </lineage>
</organism>
<dbReference type="InterPro" id="IPR051010">
    <property type="entry name" value="BCAA_transport"/>
</dbReference>
<protein>
    <submittedName>
        <fullName evidence="4">ABC transporter substrate-binding protein</fullName>
    </submittedName>
</protein>
<feature type="domain" description="Leucine-binding protein" evidence="3">
    <location>
        <begin position="2"/>
        <end position="265"/>
    </location>
</feature>
<evidence type="ECO:0000313" key="5">
    <source>
        <dbReference type="Proteomes" id="UP001384579"/>
    </source>
</evidence>
<reference evidence="4 5" key="1">
    <citation type="journal article" date="2020" name="Harmful Algae">
        <title>Molecular and morphological characterization of a novel dihydroanatoxin-a producing Microcoleus species (cyanobacteria) from the Russian River, California, USA.</title>
        <authorList>
            <person name="Conklin K.Y."/>
            <person name="Stancheva R."/>
            <person name="Otten T.G."/>
            <person name="Fadness R."/>
            <person name="Boyer G.L."/>
            <person name="Read B."/>
            <person name="Zhang X."/>
            <person name="Sheath R.G."/>
        </authorList>
    </citation>
    <scope>NUCLEOTIDE SEQUENCE [LARGE SCALE GENOMIC DNA]</scope>
    <source>
        <strain evidence="4 5">PTRS2</strain>
    </source>
</reference>
<keyword evidence="2" id="KW-0732">Signal</keyword>
<dbReference type="Proteomes" id="UP001384579">
    <property type="component" value="Unassembled WGS sequence"/>
</dbReference>
<dbReference type="PANTHER" id="PTHR30483:SF6">
    <property type="entry name" value="PERIPLASMIC BINDING PROTEIN OF ABC TRANSPORTER FOR NATURAL AMINO ACIDS"/>
    <property type="match status" value="1"/>
</dbReference>
<evidence type="ECO:0000256" key="1">
    <source>
        <dbReference type="ARBA" id="ARBA00010062"/>
    </source>
</evidence>
<comment type="similarity">
    <text evidence="1">Belongs to the leucine-binding protein family.</text>
</comment>
<dbReference type="EMBL" id="JBBLXS010000236">
    <property type="protein sequence ID" value="MEK0186616.1"/>
    <property type="molecule type" value="Genomic_DNA"/>
</dbReference>
<sequence>IAQDLVNSSSVLGVLGHGIDSSSQDAIKTYETAGLAAISPVSSSVTIDSANKATLKLTKVLEKTDEMLKTYLQKLGETVANYAKKNHSPAAIAIFYNSDSVYSKQLKELLVVEVPKASGKIVKEVDIKAGATFDAKSAVADASKAGANVVFMAMSKDQVEQAIAIAIANKDTSPPLALMGGSELYNPTTLIKGGDAMKDLVLAVPWRWEKDDPFSKQASEIWKGRVSWRTATAFDATQALAAATSSNPTREGTVKFLTQGTLISGTAKEFDLFKEIPLVKAIEGKDGPPGSKYQFDAVK</sequence>